<evidence type="ECO:0000313" key="3">
    <source>
        <dbReference type="WBParaSite" id="EVEC_0000318201-mRNA-1"/>
    </source>
</evidence>
<evidence type="ECO:0000313" key="1">
    <source>
        <dbReference type="EMBL" id="VDD87747.1"/>
    </source>
</evidence>
<organism evidence="3">
    <name type="scientific">Enterobius vermicularis</name>
    <name type="common">Human pinworm</name>
    <dbReference type="NCBI Taxonomy" id="51028"/>
    <lineage>
        <taxon>Eukaryota</taxon>
        <taxon>Metazoa</taxon>
        <taxon>Ecdysozoa</taxon>
        <taxon>Nematoda</taxon>
        <taxon>Chromadorea</taxon>
        <taxon>Rhabditida</taxon>
        <taxon>Spirurina</taxon>
        <taxon>Oxyuridomorpha</taxon>
        <taxon>Oxyuroidea</taxon>
        <taxon>Oxyuridae</taxon>
        <taxon>Enterobius</taxon>
    </lineage>
</organism>
<reference evidence="3" key="1">
    <citation type="submission" date="2017-02" db="UniProtKB">
        <authorList>
            <consortium name="WormBaseParasite"/>
        </authorList>
    </citation>
    <scope>IDENTIFICATION</scope>
</reference>
<proteinExistence type="predicted"/>
<gene>
    <name evidence="1" type="ORF">EVEC_LOCUS2890</name>
</gene>
<accession>A0A0N4UZW2</accession>
<name>A0A0N4UZW2_ENTVE</name>
<keyword evidence="2" id="KW-1185">Reference proteome</keyword>
<sequence length="93" mass="10491">MVQYHHTSFQISLSQILEPCIPYFGIRFPSNFNDPSTTVVPPKHIGGNKVTALTASKVQVVGITNKEAWMSKSSDIAADIHINWVYRFLTKRD</sequence>
<evidence type="ECO:0000313" key="2">
    <source>
        <dbReference type="Proteomes" id="UP000274131"/>
    </source>
</evidence>
<protein>
    <submittedName>
        <fullName evidence="3">Ovule protein</fullName>
    </submittedName>
</protein>
<dbReference type="WBParaSite" id="EVEC_0000318201-mRNA-1">
    <property type="protein sequence ID" value="EVEC_0000318201-mRNA-1"/>
    <property type="gene ID" value="EVEC_0000318201"/>
</dbReference>
<dbReference type="Proteomes" id="UP000274131">
    <property type="component" value="Unassembled WGS sequence"/>
</dbReference>
<dbReference type="EMBL" id="UXUI01007467">
    <property type="protein sequence ID" value="VDD87747.1"/>
    <property type="molecule type" value="Genomic_DNA"/>
</dbReference>
<reference evidence="1 2" key="2">
    <citation type="submission" date="2018-10" db="EMBL/GenBank/DDBJ databases">
        <authorList>
            <consortium name="Pathogen Informatics"/>
        </authorList>
    </citation>
    <scope>NUCLEOTIDE SEQUENCE [LARGE SCALE GENOMIC DNA]</scope>
</reference>
<dbReference type="AlphaFoldDB" id="A0A0N4UZW2"/>